<dbReference type="InterPro" id="IPR035896">
    <property type="entry name" value="AN1-like_Znf"/>
</dbReference>
<evidence type="ECO:0000256" key="3">
    <source>
        <dbReference type="ARBA" id="ARBA00022833"/>
    </source>
</evidence>
<dbReference type="InterPro" id="IPR050652">
    <property type="entry name" value="AN1_A20_ZnFinger"/>
</dbReference>
<dbReference type="EMBL" id="MN740968">
    <property type="protein sequence ID" value="QHU20428.1"/>
    <property type="molecule type" value="Genomic_DNA"/>
</dbReference>
<keyword evidence="2" id="KW-0863">Zinc-finger</keyword>
<organism evidence="5">
    <name type="scientific">viral metagenome</name>
    <dbReference type="NCBI Taxonomy" id="1070528"/>
    <lineage>
        <taxon>unclassified sequences</taxon>
        <taxon>metagenomes</taxon>
        <taxon>organismal metagenomes</taxon>
    </lineage>
</organism>
<feature type="domain" description="AN1-type" evidence="4">
    <location>
        <begin position="1"/>
        <end position="47"/>
    </location>
</feature>
<keyword evidence="1" id="KW-0479">Metal-binding</keyword>
<dbReference type="PANTHER" id="PTHR10634">
    <property type="entry name" value="AN1-TYPE ZINC FINGER PROTEIN"/>
    <property type="match status" value="1"/>
</dbReference>
<dbReference type="PANTHER" id="PTHR10634:SF124">
    <property type="entry name" value="ZINC FINGER A20 AND AN1 DOMAIN-CONTAINING STRESS-ASSOCIATED PROTEIN 8-RELATED"/>
    <property type="match status" value="1"/>
</dbReference>
<dbReference type="SMART" id="SM00154">
    <property type="entry name" value="ZnF_AN1"/>
    <property type="match status" value="1"/>
</dbReference>
<protein>
    <recommendedName>
        <fullName evidence="4">AN1-type domain-containing protein</fullName>
    </recommendedName>
</protein>
<dbReference type="Pfam" id="PF01428">
    <property type="entry name" value="zf-AN1"/>
    <property type="match status" value="1"/>
</dbReference>
<dbReference type="InterPro" id="IPR000058">
    <property type="entry name" value="Znf_AN1"/>
</dbReference>
<accession>A0A6C0KVS7</accession>
<evidence type="ECO:0000256" key="1">
    <source>
        <dbReference type="ARBA" id="ARBA00022723"/>
    </source>
</evidence>
<reference evidence="5" key="1">
    <citation type="journal article" date="2020" name="Nature">
        <title>Giant virus diversity and host interactions through global metagenomics.</title>
        <authorList>
            <person name="Schulz F."/>
            <person name="Roux S."/>
            <person name="Paez-Espino D."/>
            <person name="Jungbluth S."/>
            <person name="Walsh D.A."/>
            <person name="Denef V.J."/>
            <person name="McMahon K.D."/>
            <person name="Konstantinidis K.T."/>
            <person name="Eloe-Fadrosh E.A."/>
            <person name="Kyrpides N.C."/>
            <person name="Woyke T."/>
        </authorList>
    </citation>
    <scope>NUCLEOTIDE SEQUENCE</scope>
    <source>
        <strain evidence="5">GVMAG-S-3300013093-109</strain>
    </source>
</reference>
<name>A0A6C0KVS7_9ZZZZ</name>
<evidence type="ECO:0000256" key="2">
    <source>
        <dbReference type="ARBA" id="ARBA00022771"/>
    </source>
</evidence>
<dbReference type="AlphaFoldDB" id="A0A6C0KVS7"/>
<dbReference type="GO" id="GO:0008270">
    <property type="term" value="F:zinc ion binding"/>
    <property type="evidence" value="ECO:0007669"/>
    <property type="project" value="UniProtKB-KW"/>
</dbReference>
<dbReference type="PROSITE" id="PS51039">
    <property type="entry name" value="ZF_AN1"/>
    <property type="match status" value="1"/>
</dbReference>
<dbReference type="Gene3D" id="4.10.1110.10">
    <property type="entry name" value="AN1-like Zinc finger"/>
    <property type="match status" value="1"/>
</dbReference>
<evidence type="ECO:0000313" key="5">
    <source>
        <dbReference type="EMBL" id="QHU20428.1"/>
    </source>
</evidence>
<evidence type="ECO:0000259" key="4">
    <source>
        <dbReference type="PROSITE" id="PS51039"/>
    </source>
</evidence>
<keyword evidence="3" id="KW-0862">Zinc</keyword>
<dbReference type="SUPFAM" id="SSF118310">
    <property type="entry name" value="AN1-like Zinc finger"/>
    <property type="match status" value="1"/>
</dbReference>
<proteinExistence type="predicted"/>
<sequence>MSKSSRCQKCEKKLGVMAFTCKCEKHFCITHLQPQEHACTFDYKAHEKKVIQRIMDSEPRSQCFERI</sequence>